<name>A0ABU0XC52_9PSEU</name>
<evidence type="ECO:0000313" key="2">
    <source>
        <dbReference type="EMBL" id="MDQ2589293.1"/>
    </source>
</evidence>
<organism evidence="2 3">
    <name type="scientific">Saccharothrix yanglingensis</name>
    <dbReference type="NCBI Taxonomy" id="659496"/>
    <lineage>
        <taxon>Bacteria</taxon>
        <taxon>Bacillati</taxon>
        <taxon>Actinomycetota</taxon>
        <taxon>Actinomycetes</taxon>
        <taxon>Pseudonocardiales</taxon>
        <taxon>Pseudonocardiaceae</taxon>
        <taxon>Saccharothrix</taxon>
    </lineage>
</organism>
<protein>
    <submittedName>
        <fullName evidence="2">Uncharacterized protein</fullName>
    </submittedName>
</protein>
<keyword evidence="3" id="KW-1185">Reference proteome</keyword>
<evidence type="ECO:0000313" key="3">
    <source>
        <dbReference type="Proteomes" id="UP001225605"/>
    </source>
</evidence>
<sequence>MLEVTGPRAQAVVDVLEDAGVRAVVVRGGRAGHTDVHTAVEVAPGDAALVADEPEQDGLDRSGAWDAAPDLVLDLSDADTSLSDAHKTALLALAEAVNAQRQPRAEHGVKAPVVKLRGRRAYQAATLLNGQGVETRLMSSSGPLVVRVDWLVPSSVVVPGAFPVELFWRATPRSKGLLEHPGHPVSLDFAPGAVGLTPEQRAEVAALVEDLRTSVRARRAAGRPLPVVVVAGARVQFVFDAVRTTGAVVRMVEGGRAGGVDVFVDWRTGAKAAEVEWLGSWRGVVPVLSLPDLGGLDSSRLTALARDVSAEVRARSGDRPALEVTGARAAEAVEVLRGAGVEAVAVRGGRAGRTDVHAVHPQNPADLKDGDRHRSSAWDIGPDLVLNQRSAHFPGSYRALLLSAAHAVAEQGRLRAEHGFQPPAVEVSGSHARTAADLLETEGVQVRVDRSRGPVVVRVDWLVPSSVVVPEAFPVELFWKATPRSKGLLEHPGHPVSLDFAPGAVELTPEQGAEVEALVGDLRNSVGLRRVAGRPDPVVVVSGTHTWLVSDVVAREGIAVSVVGGGRADGADVFVDWHAGVEGADVARLGSRKGFIPVLSVPDAGVVDPAELAARVHRAAVGGGRSGGWPVLEVVGPRAQEVVDALGVEGVEAVVVRGGRAGHTVVEASEGPVDVVLVTDGSVSTDQYRSSGWDRGPELVLHTNFSGTYLAREREAELLRLVNVVAEQGRVRAEHGLPAPVVEVSGYLAATIEKLFDRRGVNVRTGQRTGITVVRVDWLVPSSVVVPEAFPVELFWRATPRSKGLLEHPGHPVSLDFAPGAVGLTPEQRAEVEDLVEDLRDSADKRRAAGRPFPVVVVSGAHAQVVQQVLQGAGVVSSVVGGGRVDGVDVFVDWHAGVGGVDVERLGSRRGVVPVLSLSDSAPSGLPGSHLAELAHRVLTESGWPELEVMGARAQEVVDALGEAGIEAVVVRGGRAGHTDLHATVEAPANTLAPAPRTGAPVTANLRRSTAWDTGPELVLHTERSSRPLPDRSVAALRRLAQEVSEQQRARVARGLAAPTVDVSGRRAVSASRVMLAEGVQVRVDRSEGPVVVRVDWLVPSSVVVPGAFPVELFWRATPRSKGLLEHPGHPVSLDFAPGAVGLTPEQGAEVEALVGDLRDSLGLRSGAGRPFPVVVVSGAHAQVVQQVLQGAGVVSSVVGGGRVDGVDVFVDWHAGVGGVDVERLSSRWGADPVL</sequence>
<dbReference type="EMBL" id="NSDM01000041">
    <property type="protein sequence ID" value="MDQ2589293.1"/>
    <property type="molecule type" value="Genomic_DNA"/>
</dbReference>
<gene>
    <name evidence="2" type="ORF">CKY47_36330</name>
</gene>
<evidence type="ECO:0000256" key="1">
    <source>
        <dbReference type="SAM" id="MobiDB-lite"/>
    </source>
</evidence>
<accession>A0ABU0XC52</accession>
<comment type="caution">
    <text evidence="2">The sequence shown here is derived from an EMBL/GenBank/DDBJ whole genome shotgun (WGS) entry which is preliminary data.</text>
</comment>
<feature type="non-terminal residue" evidence="2">
    <location>
        <position position="1235"/>
    </location>
</feature>
<dbReference type="Proteomes" id="UP001225605">
    <property type="component" value="Unassembled WGS sequence"/>
</dbReference>
<proteinExistence type="predicted"/>
<reference evidence="2 3" key="1">
    <citation type="submission" date="2017-06" db="EMBL/GenBank/DDBJ databases">
        <title>Cultured bacterium strain Saccharothrix yanglingensis Hhs.015.</title>
        <authorList>
            <person name="Xia Y."/>
        </authorList>
    </citation>
    <scope>NUCLEOTIDE SEQUENCE [LARGE SCALE GENOMIC DNA]</scope>
    <source>
        <strain evidence="2 3">Hhs.015</strain>
    </source>
</reference>
<feature type="region of interest" description="Disordered" evidence="1">
    <location>
        <begin position="355"/>
        <end position="374"/>
    </location>
</feature>